<evidence type="ECO:0000256" key="2">
    <source>
        <dbReference type="SAM" id="SignalP"/>
    </source>
</evidence>
<name>A0ABM9JCB8_9RALS</name>
<proteinExistence type="predicted"/>
<comment type="caution">
    <text evidence="3">The sequence shown here is derived from an EMBL/GenBank/DDBJ whole genome shotgun (WGS) entry which is preliminary data.</text>
</comment>
<evidence type="ECO:0000256" key="1">
    <source>
        <dbReference type="SAM" id="MobiDB-lite"/>
    </source>
</evidence>
<evidence type="ECO:0008006" key="5">
    <source>
        <dbReference type="Google" id="ProtNLM"/>
    </source>
</evidence>
<organism evidence="3 4">
    <name type="scientific">Ralstonia psammae</name>
    <dbReference type="NCBI Taxonomy" id="3058598"/>
    <lineage>
        <taxon>Bacteria</taxon>
        <taxon>Pseudomonadati</taxon>
        <taxon>Pseudomonadota</taxon>
        <taxon>Betaproteobacteria</taxon>
        <taxon>Burkholderiales</taxon>
        <taxon>Burkholderiaceae</taxon>
        <taxon>Ralstonia</taxon>
    </lineage>
</organism>
<feature type="region of interest" description="Disordered" evidence="1">
    <location>
        <begin position="82"/>
        <end position="105"/>
    </location>
</feature>
<keyword evidence="4" id="KW-1185">Reference proteome</keyword>
<evidence type="ECO:0000313" key="4">
    <source>
        <dbReference type="Proteomes" id="UP001189813"/>
    </source>
</evidence>
<evidence type="ECO:0000313" key="3">
    <source>
        <dbReference type="EMBL" id="CAJ0788872.1"/>
    </source>
</evidence>
<reference evidence="3 4" key="1">
    <citation type="submission" date="2023-07" db="EMBL/GenBank/DDBJ databases">
        <authorList>
            <person name="Peeters C."/>
        </authorList>
    </citation>
    <scope>NUCLEOTIDE SEQUENCE [LARGE SCALE GENOMIC DNA]</scope>
    <source>
        <strain evidence="3 4">LMG 19083</strain>
    </source>
</reference>
<dbReference type="Proteomes" id="UP001189813">
    <property type="component" value="Unassembled WGS sequence"/>
</dbReference>
<feature type="compositionally biased region" description="Low complexity" evidence="1">
    <location>
        <begin position="82"/>
        <end position="95"/>
    </location>
</feature>
<keyword evidence="2" id="KW-0732">Signal</keyword>
<sequence length="174" mass="16593">MKLSALMFSMGALVMGSAFAQGTAAPATAPAAAPAAVHAVCKDGTPYSGATLKGACRGHGGVDKKASAGGAAPAAAAAAPAPAKPAAAAPAAPAAAPTPAPAAKPAAAAPAKPAAAATVAPGGGPDKVWANASTKIYHCPGDRYYGKTKQGEYMTEADAKAAGMRPSRNKACTK</sequence>
<protein>
    <recommendedName>
        <fullName evidence="5">Alanin-rich signal peptide protein</fullName>
    </recommendedName>
</protein>
<gene>
    <name evidence="3" type="ORF">LMG19083_01785</name>
</gene>
<dbReference type="RefSeq" id="WP_316665276.1">
    <property type="nucleotide sequence ID" value="NZ_CATZBU010000003.1"/>
</dbReference>
<feature type="signal peptide" evidence="2">
    <location>
        <begin position="1"/>
        <end position="20"/>
    </location>
</feature>
<dbReference type="EMBL" id="CATZBU010000003">
    <property type="protein sequence ID" value="CAJ0788872.1"/>
    <property type="molecule type" value="Genomic_DNA"/>
</dbReference>
<feature type="chain" id="PRO_5047356331" description="Alanin-rich signal peptide protein" evidence="2">
    <location>
        <begin position="21"/>
        <end position="174"/>
    </location>
</feature>
<accession>A0ABM9JCB8</accession>